<dbReference type="CDD" id="cd07379">
    <property type="entry name" value="MPP_239FB"/>
    <property type="match status" value="1"/>
</dbReference>
<name>A0A2T4H6P3_FUSCU</name>
<dbReference type="AlphaFoldDB" id="A0A2T4H6P3"/>
<dbReference type="Gene3D" id="3.60.21.10">
    <property type="match status" value="1"/>
</dbReference>
<accession>A0A2T4H6P3</accession>
<dbReference type="PANTHER" id="PTHR12905:SF16">
    <property type="entry name" value="SER_THR PROTEIN PHOSPHATASE FAMILY PROTEIN (AFU_ORTHOLOGUE AFUA_1G06000)"/>
    <property type="match status" value="1"/>
</dbReference>
<dbReference type="Proteomes" id="UP000241587">
    <property type="component" value="Unassembled WGS sequence"/>
</dbReference>
<dbReference type="InterPro" id="IPR004843">
    <property type="entry name" value="Calcineurin-like_PHP"/>
</dbReference>
<gene>
    <name evidence="2" type="ORF">FCULG_00004777</name>
</gene>
<dbReference type="PANTHER" id="PTHR12905">
    <property type="entry name" value="METALLOPHOSPHOESTERASE"/>
    <property type="match status" value="1"/>
</dbReference>
<dbReference type="EMBL" id="PVEM01000001">
    <property type="protein sequence ID" value="PTD11395.1"/>
    <property type="molecule type" value="Genomic_DNA"/>
</dbReference>
<evidence type="ECO:0000259" key="1">
    <source>
        <dbReference type="Pfam" id="PF00149"/>
    </source>
</evidence>
<organism evidence="2 3">
    <name type="scientific">Fusarium culmorum</name>
    <dbReference type="NCBI Taxonomy" id="5516"/>
    <lineage>
        <taxon>Eukaryota</taxon>
        <taxon>Fungi</taxon>
        <taxon>Dikarya</taxon>
        <taxon>Ascomycota</taxon>
        <taxon>Pezizomycotina</taxon>
        <taxon>Sordariomycetes</taxon>
        <taxon>Hypocreomycetidae</taxon>
        <taxon>Hypocreales</taxon>
        <taxon>Nectriaceae</taxon>
        <taxon>Fusarium</taxon>
    </lineage>
</organism>
<feature type="non-terminal residue" evidence="2">
    <location>
        <position position="1"/>
    </location>
</feature>
<feature type="domain" description="Calcineurin-like phosphoesterase" evidence="1">
    <location>
        <begin position="37"/>
        <end position="240"/>
    </location>
</feature>
<dbReference type="InterPro" id="IPR029052">
    <property type="entry name" value="Metallo-depent_PP-like"/>
</dbReference>
<dbReference type="Pfam" id="PF00149">
    <property type="entry name" value="Metallophos"/>
    <property type="match status" value="1"/>
</dbReference>
<dbReference type="OMA" id="HIHDGRG"/>
<dbReference type="GO" id="GO:0016829">
    <property type="term" value="F:lyase activity"/>
    <property type="evidence" value="ECO:0007669"/>
    <property type="project" value="UniProtKB-KW"/>
</dbReference>
<dbReference type="OrthoDB" id="630188at2759"/>
<keyword evidence="2" id="KW-0456">Lyase</keyword>
<keyword evidence="3" id="KW-1185">Reference proteome</keyword>
<reference evidence="2 3" key="1">
    <citation type="submission" date="2018-02" db="EMBL/GenBank/DDBJ databases">
        <title>Fusarium culmorum secondary metabolites in fungal-bacterial-plant interactions.</title>
        <authorList>
            <person name="Schmidt R."/>
        </authorList>
    </citation>
    <scope>NUCLEOTIDE SEQUENCE [LARGE SCALE GENOMIC DNA]</scope>
    <source>
        <strain evidence="2 3">PV</strain>
    </source>
</reference>
<sequence length="405" mass="44534">ITLSVPHLYTKAKHSLGFNGCELAFGDIMTPSMRRTRIVCISDTHNCQVKLPKGDVLIHAGDLTNQGSHAELAKTVAWLEKQDFEAKIVIAGNHDITLDPEFYAEHGLYFHNKNPQSHDKCLRLFTSSPSITYLSHGSANISLTSPSGPRTHFKVFGSPYSPRHGLWAFYYDAPQNPSNWSDLTSLWESIPLDTDIVVTHTPPRMHCDETDERRATGCEALRQALWRVRPQLVVCGHIHDGRGAERVMWDLSCRNVAYQEESVVHWEDPGQGNNKTCLVDLTGKKAPSLANDGSHPGRYGTGIRGSDVTGVSHPDESATNPYVFGSGPMDSHASHGTVGLGGDAASPRSDQAALFGRMGRRETCVVNAAIMKSRHPHIGGKQFNKPIVVDIDLPVWEQDGHINDP</sequence>
<dbReference type="GO" id="GO:0016787">
    <property type="term" value="F:hydrolase activity"/>
    <property type="evidence" value="ECO:0007669"/>
    <property type="project" value="InterPro"/>
</dbReference>
<evidence type="ECO:0000313" key="3">
    <source>
        <dbReference type="Proteomes" id="UP000241587"/>
    </source>
</evidence>
<proteinExistence type="predicted"/>
<comment type="caution">
    <text evidence="2">The sequence shown here is derived from an EMBL/GenBank/DDBJ whole genome shotgun (WGS) entry which is preliminary data.</text>
</comment>
<protein>
    <submittedName>
        <fullName evidence="2">Putative rhamnogalacturonate lyase C</fullName>
    </submittedName>
</protein>
<evidence type="ECO:0000313" key="2">
    <source>
        <dbReference type="EMBL" id="PTD11395.1"/>
    </source>
</evidence>
<dbReference type="InterPro" id="IPR051693">
    <property type="entry name" value="UPF0046_metallophosphoest"/>
</dbReference>
<dbReference type="SUPFAM" id="SSF56300">
    <property type="entry name" value="Metallo-dependent phosphatases"/>
    <property type="match status" value="1"/>
</dbReference>